<sequence>MRDDQRGLLHTLNHLCHGIGFAAAGDAKQHLRFVPALHTFRQAVNRLRLVARGFIFGDELEFVHRISYTTVFPSTRWA</sequence>
<proteinExistence type="predicted"/>
<protein>
    <submittedName>
        <fullName evidence="1">Uncharacterized protein</fullName>
    </submittedName>
</protein>
<organism evidence="1">
    <name type="scientific">bioreactor metagenome</name>
    <dbReference type="NCBI Taxonomy" id="1076179"/>
    <lineage>
        <taxon>unclassified sequences</taxon>
        <taxon>metagenomes</taxon>
        <taxon>ecological metagenomes</taxon>
    </lineage>
</organism>
<reference evidence="1" key="1">
    <citation type="submission" date="2019-08" db="EMBL/GenBank/DDBJ databases">
        <authorList>
            <person name="Kucharzyk K."/>
            <person name="Murdoch R.W."/>
            <person name="Higgins S."/>
            <person name="Loffler F."/>
        </authorList>
    </citation>
    <scope>NUCLEOTIDE SEQUENCE</scope>
</reference>
<evidence type="ECO:0000313" key="1">
    <source>
        <dbReference type="EMBL" id="MPN34779.1"/>
    </source>
</evidence>
<gene>
    <name evidence="1" type="ORF">SDC9_182273</name>
</gene>
<name>A0A645H9J8_9ZZZZ</name>
<comment type="caution">
    <text evidence="1">The sequence shown here is derived from an EMBL/GenBank/DDBJ whole genome shotgun (WGS) entry which is preliminary data.</text>
</comment>
<dbReference type="EMBL" id="VSSQ01087995">
    <property type="protein sequence ID" value="MPN34779.1"/>
    <property type="molecule type" value="Genomic_DNA"/>
</dbReference>
<accession>A0A645H9J8</accession>
<dbReference type="AlphaFoldDB" id="A0A645H9J8"/>